<gene>
    <name evidence="1" type="ORF">SVA_0215</name>
</gene>
<evidence type="ECO:0000313" key="2">
    <source>
        <dbReference type="Proteomes" id="UP000218899"/>
    </source>
</evidence>
<proteinExistence type="predicted"/>
<dbReference type="Gene3D" id="1.10.10.10">
    <property type="entry name" value="Winged helix-like DNA-binding domain superfamily/Winged helix DNA-binding domain"/>
    <property type="match status" value="1"/>
</dbReference>
<dbReference type="SUPFAM" id="SSF88659">
    <property type="entry name" value="Sigma3 and sigma4 domains of RNA polymerase sigma factors"/>
    <property type="match status" value="1"/>
</dbReference>
<dbReference type="InterPro" id="IPR036388">
    <property type="entry name" value="WH-like_DNA-bd_sf"/>
</dbReference>
<evidence type="ECO:0000313" key="1">
    <source>
        <dbReference type="EMBL" id="BAU46797.1"/>
    </source>
</evidence>
<dbReference type="InterPro" id="IPR013324">
    <property type="entry name" value="RNA_pol_sigma_r3/r4-like"/>
</dbReference>
<organism evidence="1 2">
    <name type="scientific">Sulfurifustis variabilis</name>
    <dbReference type="NCBI Taxonomy" id="1675686"/>
    <lineage>
        <taxon>Bacteria</taxon>
        <taxon>Pseudomonadati</taxon>
        <taxon>Pseudomonadota</taxon>
        <taxon>Gammaproteobacteria</taxon>
        <taxon>Acidiferrobacterales</taxon>
        <taxon>Acidiferrobacteraceae</taxon>
        <taxon>Sulfurifustis</taxon>
    </lineage>
</organism>
<accession>A0A1B4VCS8</accession>
<dbReference type="Proteomes" id="UP000218899">
    <property type="component" value="Chromosome"/>
</dbReference>
<sequence length="76" mass="8122">MAREINHATLADVVVQLKLTNRLLVAQLKSTMKQADLIVLLASAGASNQEIADILGTTAPTVSNALVRTRKRGRAI</sequence>
<protein>
    <recommendedName>
        <fullName evidence="3">HTH luxR-type domain-containing protein</fullName>
    </recommendedName>
</protein>
<evidence type="ECO:0008006" key="3">
    <source>
        <dbReference type="Google" id="ProtNLM"/>
    </source>
</evidence>
<dbReference type="AlphaFoldDB" id="A0A1B4VCS8"/>
<keyword evidence="2" id="KW-1185">Reference proteome</keyword>
<name>A0A1B4VCS8_9GAMM</name>
<dbReference type="KEGG" id="sva:SVA_0215"/>
<dbReference type="EMBL" id="AP014936">
    <property type="protein sequence ID" value="BAU46797.1"/>
    <property type="molecule type" value="Genomic_DNA"/>
</dbReference>
<reference evidence="1 2" key="1">
    <citation type="submission" date="2015-08" db="EMBL/GenBank/DDBJ databases">
        <title>Complete genome sequence of Sulfurifustis variabilis.</title>
        <authorList>
            <person name="Miura A."/>
            <person name="Kojima H."/>
            <person name="Fukui M."/>
        </authorList>
    </citation>
    <scope>NUCLEOTIDE SEQUENCE [LARGE SCALE GENOMIC DNA]</scope>
    <source>
        <strain evidence="2">skN76</strain>
    </source>
</reference>